<dbReference type="InterPro" id="IPR044214">
    <property type="entry name" value="EDS1-like"/>
</dbReference>
<evidence type="ECO:0000256" key="1">
    <source>
        <dbReference type="ARBA" id="ARBA00004123"/>
    </source>
</evidence>
<protein>
    <submittedName>
        <fullName evidence="9">EDS1-like protein, putative</fullName>
    </submittedName>
</protein>
<name>Q53J23_SOLLC</name>
<dbReference type="SUPFAM" id="SSF53474">
    <property type="entry name" value="alpha/beta-Hydrolases"/>
    <property type="match status" value="1"/>
</dbReference>
<dbReference type="EMBL" id="AC160095">
    <property type="protein sequence ID" value="AAX95763.2"/>
    <property type="molecule type" value="Genomic_DNA"/>
</dbReference>
<evidence type="ECO:0000259" key="8">
    <source>
        <dbReference type="Pfam" id="PF18117"/>
    </source>
</evidence>
<dbReference type="PANTHER" id="PTHR47090">
    <property type="entry name" value="PROTEIN EDS1-RELATED"/>
    <property type="match status" value="1"/>
</dbReference>
<dbReference type="GO" id="GO:0006952">
    <property type="term" value="P:defense response"/>
    <property type="evidence" value="ECO:0007669"/>
    <property type="project" value="UniProtKB-KW"/>
</dbReference>
<dbReference type="GO" id="GO:0005634">
    <property type="term" value="C:nucleus"/>
    <property type="evidence" value="ECO:0007669"/>
    <property type="project" value="UniProtKB-SubCell"/>
</dbReference>
<keyword evidence="3" id="KW-0963">Cytoplasm</keyword>
<proteinExistence type="predicted"/>
<dbReference type="Pfam" id="PF18117">
    <property type="entry name" value="EDS1_EP"/>
    <property type="match status" value="1"/>
</dbReference>
<keyword evidence="5" id="KW-0611">Plant defense</keyword>
<dbReference type="ExpressionAtlas" id="Q53J23">
    <property type="expression patterns" value="baseline and differential"/>
</dbReference>
<feature type="domain" description="Fungal lipase-type" evidence="7">
    <location>
        <begin position="46"/>
        <end position="220"/>
    </location>
</feature>
<evidence type="ECO:0000256" key="2">
    <source>
        <dbReference type="ARBA" id="ARBA00004496"/>
    </source>
</evidence>
<dbReference type="GO" id="GO:0006629">
    <property type="term" value="P:lipid metabolic process"/>
    <property type="evidence" value="ECO:0007669"/>
    <property type="project" value="InterPro"/>
</dbReference>
<accession>Q53J23</accession>
<reference evidence="9" key="1">
    <citation type="submission" date="2005-04" db="EMBL/GenBank/DDBJ databases">
        <authorList>
            <person name="Buell R."/>
            <person name="Liu J."/>
            <person name="Childs K."/>
            <person name="Zaborsky J."/>
            <person name="Tallon L."/>
            <person name="Wirtz U."/>
            <person name="Wei F."/>
            <person name="Kuang H."/>
            <person name="Zhang P."/>
            <person name="Marano M."/>
            <person name="Baker B."/>
        </authorList>
    </citation>
    <scope>NUCLEOTIDE SEQUENCE</scope>
</reference>
<evidence type="ECO:0000313" key="9">
    <source>
        <dbReference type="EMBL" id="AAX95763.2"/>
    </source>
</evidence>
<sequence>MVKIGEGIEVRDELIKKTCNLTMEAHNLSPGKPYIYKKINGSTDVVFAFAGTLSSDGWYSNTSFGEKEINTTLFPSLRSVGTDEVAKVNEVFATRFEEILDKSSLKNENVGIGKITRYKKRHSFWERPQRKVEKAMLEGRQVVFAGHSSGGAIAILAALWCLECCRTRPNGDMLLHPYCMTFGSPLVGNKIWSHALRRENWARYFLHFVMKYDVVPRMMLAPLSSIQELLQVISPFINPKSQYYQHEAVARSSHASNFFMTVMRSASSVASYDACNLKGCTNLLLETVSNIVQLSPYRPFGTYIFCTGNRKLVVVENPDAVLQLLFYSSQLSSEAEAAVVVPRSLNDHLLYKNEMQDSLEMQDVLHLNNLTDIPLSSNVDPSMNSALNDLGLLIGVFTLSKSQSTRARLCLRAAGEWEKQKKKNEEKIEQNKRSIRDALSKIQEYQTKCDIRKVGYYDAFKIQNTDDDFNANVRRLELAGIWDEIIEMLKRYELPDSFEGRRDWIELGTQFRRQVEPLDIANYYRHLKNEDTGPYLIRARPKRYRFTQRWLEHFDRVQAGARSESCFWAEVEELRNKPFAQVQDRVLNLETAANGWIQSSLLGDDIFFPESTYTKWWKTLPPQHKQASWVSRKITP</sequence>
<dbReference type="Gene3D" id="3.40.50.1820">
    <property type="entry name" value="alpha/beta hydrolase"/>
    <property type="match status" value="1"/>
</dbReference>
<dbReference type="InterPro" id="IPR041266">
    <property type="entry name" value="EDS1_EP"/>
</dbReference>
<reference evidence="9" key="3">
    <citation type="submission" date="2006-08" db="EMBL/GenBank/DDBJ databases">
        <authorList>
            <person name="Childs K."/>
        </authorList>
    </citation>
    <scope>NUCLEOTIDE SEQUENCE</scope>
</reference>
<evidence type="ECO:0000256" key="5">
    <source>
        <dbReference type="ARBA" id="ARBA00022821"/>
    </source>
</evidence>
<dbReference type="Pfam" id="PF01764">
    <property type="entry name" value="Lipase_3"/>
    <property type="match status" value="1"/>
</dbReference>
<evidence type="ECO:0000256" key="4">
    <source>
        <dbReference type="ARBA" id="ARBA00022801"/>
    </source>
</evidence>
<dbReference type="GO" id="GO:0005737">
    <property type="term" value="C:cytoplasm"/>
    <property type="evidence" value="ECO:0007669"/>
    <property type="project" value="UniProtKB-SubCell"/>
</dbReference>
<dbReference type="PANTHER" id="PTHR47090:SF2">
    <property type="entry name" value="PROTEIN EDS1-RELATED"/>
    <property type="match status" value="1"/>
</dbReference>
<evidence type="ECO:0000256" key="3">
    <source>
        <dbReference type="ARBA" id="ARBA00022490"/>
    </source>
</evidence>
<evidence type="ECO:0000256" key="6">
    <source>
        <dbReference type="ARBA" id="ARBA00023242"/>
    </source>
</evidence>
<reference evidence="9" key="2">
    <citation type="submission" date="2005-04" db="EMBL/GenBank/DDBJ databases">
        <authorList>
            <person name="Buell R.C."/>
        </authorList>
    </citation>
    <scope>NUCLEOTIDE SEQUENCE</scope>
</reference>
<comment type="subcellular location">
    <subcellularLocation>
        <location evidence="2">Cytoplasm</location>
    </subcellularLocation>
    <subcellularLocation>
        <location evidence="1">Nucleus</location>
    </subcellularLocation>
</comment>
<feature type="domain" description="EDS1 EP" evidence="8">
    <location>
        <begin position="441"/>
        <end position="626"/>
    </location>
</feature>
<keyword evidence="6" id="KW-0539">Nucleus</keyword>
<dbReference type="InterPro" id="IPR029058">
    <property type="entry name" value="AB_hydrolase_fold"/>
</dbReference>
<dbReference type="GO" id="GO:0016787">
    <property type="term" value="F:hydrolase activity"/>
    <property type="evidence" value="ECO:0007669"/>
    <property type="project" value="UniProtKB-KW"/>
</dbReference>
<dbReference type="AlphaFoldDB" id="Q53J23"/>
<gene>
    <name evidence="9" type="ORF">LES1_20t00001</name>
</gene>
<evidence type="ECO:0000259" key="7">
    <source>
        <dbReference type="Pfam" id="PF01764"/>
    </source>
</evidence>
<dbReference type="InterPro" id="IPR002921">
    <property type="entry name" value="Fungal_lipase-type"/>
</dbReference>
<keyword evidence="4" id="KW-0378">Hydrolase</keyword>
<organism evidence="9">
    <name type="scientific">Solanum lycopersicum</name>
    <name type="common">Tomato</name>
    <name type="synonym">Lycopersicon esculentum</name>
    <dbReference type="NCBI Taxonomy" id="4081"/>
    <lineage>
        <taxon>Eukaryota</taxon>
        <taxon>Viridiplantae</taxon>
        <taxon>Streptophyta</taxon>
        <taxon>Embryophyta</taxon>
        <taxon>Tracheophyta</taxon>
        <taxon>Spermatophyta</taxon>
        <taxon>Magnoliopsida</taxon>
        <taxon>eudicotyledons</taxon>
        <taxon>Gunneridae</taxon>
        <taxon>Pentapetalae</taxon>
        <taxon>asterids</taxon>
        <taxon>lamiids</taxon>
        <taxon>Solanales</taxon>
        <taxon>Solanaceae</taxon>
        <taxon>Solanoideae</taxon>
        <taxon>Solaneae</taxon>
        <taxon>Solanum</taxon>
        <taxon>Solanum subgen. Lycopersicon</taxon>
    </lineage>
</organism>